<dbReference type="Proteomes" id="UP000542742">
    <property type="component" value="Unassembled WGS sequence"/>
</dbReference>
<feature type="compositionally biased region" description="Basic and acidic residues" evidence="1">
    <location>
        <begin position="25"/>
        <end position="37"/>
    </location>
</feature>
<protein>
    <recommendedName>
        <fullName evidence="2">Hypervirulence associated protein TUDOR domain-containing protein</fullName>
    </recommendedName>
</protein>
<evidence type="ECO:0000259" key="2">
    <source>
        <dbReference type="Pfam" id="PF11160"/>
    </source>
</evidence>
<keyword evidence="4" id="KW-1185">Reference proteome</keyword>
<dbReference type="AlphaFoldDB" id="A0A7W7CT66"/>
<accession>A0A7W7CT66</accession>
<gene>
    <name evidence="3" type="ORF">BKA14_004376</name>
</gene>
<feature type="domain" description="Hypervirulence associated protein TUDOR" evidence="2">
    <location>
        <begin position="11"/>
        <end position="69"/>
    </location>
</feature>
<dbReference type="EMBL" id="JACHMF010000001">
    <property type="protein sequence ID" value="MBB4694228.1"/>
    <property type="molecule type" value="Genomic_DNA"/>
</dbReference>
<dbReference type="RefSeq" id="WP_184952741.1">
    <property type="nucleotide sequence ID" value="NZ_BOMC01000039.1"/>
</dbReference>
<proteinExistence type="predicted"/>
<evidence type="ECO:0000256" key="1">
    <source>
        <dbReference type="SAM" id="MobiDB-lite"/>
    </source>
</evidence>
<comment type="caution">
    <text evidence="3">The sequence shown here is derived from an EMBL/GenBank/DDBJ whole genome shotgun (WGS) entry which is preliminary data.</text>
</comment>
<evidence type="ECO:0000313" key="3">
    <source>
        <dbReference type="EMBL" id="MBB4694228.1"/>
    </source>
</evidence>
<feature type="region of interest" description="Disordered" evidence="1">
    <location>
        <begin position="1"/>
        <end position="73"/>
    </location>
</feature>
<evidence type="ECO:0000313" key="4">
    <source>
        <dbReference type="Proteomes" id="UP000542742"/>
    </source>
</evidence>
<dbReference type="InterPro" id="IPR021331">
    <property type="entry name" value="Hva1_TUDOR"/>
</dbReference>
<dbReference type="Gene3D" id="2.30.30.1060">
    <property type="match status" value="1"/>
</dbReference>
<feature type="compositionally biased region" description="Basic and acidic residues" evidence="1">
    <location>
        <begin position="49"/>
        <end position="73"/>
    </location>
</feature>
<organism evidence="3 4">
    <name type="scientific">Paractinoplanes abujensis</name>
    <dbReference type="NCBI Taxonomy" id="882441"/>
    <lineage>
        <taxon>Bacteria</taxon>
        <taxon>Bacillati</taxon>
        <taxon>Actinomycetota</taxon>
        <taxon>Actinomycetes</taxon>
        <taxon>Micromonosporales</taxon>
        <taxon>Micromonosporaceae</taxon>
        <taxon>Paractinoplanes</taxon>
    </lineage>
</organism>
<sequence length="73" mass="7974">MAEANKSLKKGDDVTWKSHGQTVHGEVEQKITKRTETAGRTVDASPDDPQYKVKSDKTGREAVHKPGALKKDG</sequence>
<reference evidence="3 4" key="1">
    <citation type="submission" date="2020-08" db="EMBL/GenBank/DDBJ databases">
        <title>Sequencing the genomes of 1000 actinobacteria strains.</title>
        <authorList>
            <person name="Klenk H.-P."/>
        </authorList>
    </citation>
    <scope>NUCLEOTIDE SEQUENCE [LARGE SCALE GENOMIC DNA]</scope>
    <source>
        <strain evidence="3 4">DSM 45518</strain>
    </source>
</reference>
<dbReference type="Pfam" id="PF11160">
    <property type="entry name" value="Hva1_TUDOR"/>
    <property type="match status" value="1"/>
</dbReference>
<name>A0A7W7CT66_9ACTN</name>